<accession>A0A1I7F0P2</accession>
<gene>
    <name evidence="1" type="ORF">SAMN05216480_101508</name>
</gene>
<proteinExistence type="predicted"/>
<keyword evidence="2" id="KW-1185">Reference proteome</keyword>
<protein>
    <recommendedName>
        <fullName evidence="3">Heavy-metal-associated domain-containing protein</fullName>
    </recommendedName>
</protein>
<dbReference type="AlphaFoldDB" id="A0A1I7F0P2"/>
<dbReference type="RefSeq" id="WP_093022579.1">
    <property type="nucleotide sequence ID" value="NZ_FPBK01000001.1"/>
</dbReference>
<name>A0A1I7F0P2_9FLAO</name>
<dbReference type="EMBL" id="FPBK01000001">
    <property type="protein sequence ID" value="SFU29720.1"/>
    <property type="molecule type" value="Genomic_DNA"/>
</dbReference>
<evidence type="ECO:0008006" key="3">
    <source>
        <dbReference type="Google" id="ProtNLM"/>
    </source>
</evidence>
<sequence>MSYIDDIIIPGVDGRVFSTKLDDVADLNELKEKLMLIGGVTKVHFNTEVFPTEVKIVTDRVVNVEEIQDVANDLEVHLIKK</sequence>
<evidence type="ECO:0000313" key="2">
    <source>
        <dbReference type="Proteomes" id="UP000199138"/>
    </source>
</evidence>
<reference evidence="1 2" key="1">
    <citation type="submission" date="2016-10" db="EMBL/GenBank/DDBJ databases">
        <authorList>
            <person name="de Groot N.N."/>
        </authorList>
    </citation>
    <scope>NUCLEOTIDE SEQUENCE [LARGE SCALE GENOMIC DNA]</scope>
    <source>
        <strain evidence="1 2">CGMCC 1.12333</strain>
    </source>
</reference>
<organism evidence="1 2">
    <name type="scientific">Pustulibacterium marinum</name>
    <dbReference type="NCBI Taxonomy" id="1224947"/>
    <lineage>
        <taxon>Bacteria</taxon>
        <taxon>Pseudomonadati</taxon>
        <taxon>Bacteroidota</taxon>
        <taxon>Flavobacteriia</taxon>
        <taxon>Flavobacteriales</taxon>
        <taxon>Flavobacteriaceae</taxon>
        <taxon>Pustulibacterium</taxon>
    </lineage>
</organism>
<dbReference type="Proteomes" id="UP000199138">
    <property type="component" value="Unassembled WGS sequence"/>
</dbReference>
<evidence type="ECO:0000313" key="1">
    <source>
        <dbReference type="EMBL" id="SFU29720.1"/>
    </source>
</evidence>
<dbReference type="OrthoDB" id="982897at2"/>
<dbReference type="STRING" id="1224947.SAMN05216480_101508"/>